<evidence type="ECO:0000256" key="4">
    <source>
        <dbReference type="SAM" id="SignalP"/>
    </source>
</evidence>
<organism evidence="6 7">
    <name type="scientific">Saccharothrix texasensis</name>
    <dbReference type="NCBI Taxonomy" id="103734"/>
    <lineage>
        <taxon>Bacteria</taxon>
        <taxon>Bacillati</taxon>
        <taxon>Actinomycetota</taxon>
        <taxon>Actinomycetes</taxon>
        <taxon>Pseudonocardiales</taxon>
        <taxon>Pseudonocardiaceae</taxon>
        <taxon>Saccharothrix</taxon>
    </lineage>
</organism>
<dbReference type="Gene3D" id="2.80.10.50">
    <property type="match status" value="1"/>
</dbReference>
<protein>
    <submittedName>
        <fullName evidence="6">Dextranase</fullName>
    </submittedName>
</protein>
<evidence type="ECO:0000256" key="2">
    <source>
        <dbReference type="ARBA" id="ARBA00022729"/>
    </source>
</evidence>
<reference evidence="6 7" key="1">
    <citation type="submission" date="2018-11" db="EMBL/GenBank/DDBJ databases">
        <title>Sequencing the genomes of 1000 actinobacteria strains.</title>
        <authorList>
            <person name="Klenk H.-P."/>
        </authorList>
    </citation>
    <scope>NUCLEOTIDE SEQUENCE [LARGE SCALE GENOMIC DNA]</scope>
    <source>
        <strain evidence="6 7">DSM 44231</strain>
    </source>
</reference>
<dbReference type="Pfam" id="PF00652">
    <property type="entry name" value="Ricin_B_lectin"/>
    <property type="match status" value="1"/>
</dbReference>
<dbReference type="InterPro" id="IPR035992">
    <property type="entry name" value="Ricin_B-like_lectins"/>
</dbReference>
<dbReference type="Proteomes" id="UP000268727">
    <property type="component" value="Unassembled WGS sequence"/>
</dbReference>
<dbReference type="Gene3D" id="2.60.40.10">
    <property type="entry name" value="Immunoglobulins"/>
    <property type="match status" value="1"/>
</dbReference>
<dbReference type="SUPFAM" id="SSF50370">
    <property type="entry name" value="Ricin B-like lectins"/>
    <property type="match status" value="1"/>
</dbReference>
<feature type="region of interest" description="Disordered" evidence="3">
    <location>
        <begin position="537"/>
        <end position="556"/>
    </location>
</feature>
<keyword evidence="2 4" id="KW-0732">Signal</keyword>
<evidence type="ECO:0000313" key="7">
    <source>
        <dbReference type="Proteomes" id="UP000268727"/>
    </source>
</evidence>
<gene>
    <name evidence="6" type="ORF">EDD40_0273</name>
</gene>
<feature type="chain" id="PRO_5018031137" evidence="4">
    <location>
        <begin position="37"/>
        <end position="735"/>
    </location>
</feature>
<comment type="similarity">
    <text evidence="1">Belongs to the glycosyl hydrolase 66 family.</text>
</comment>
<feature type="compositionally biased region" description="Low complexity" evidence="3">
    <location>
        <begin position="592"/>
        <end position="609"/>
    </location>
</feature>
<comment type="caution">
    <text evidence="6">The sequence shown here is derived from an EMBL/GenBank/DDBJ whole genome shotgun (WGS) entry which is preliminary data.</text>
</comment>
<dbReference type="OrthoDB" id="5381276at2"/>
<evidence type="ECO:0000259" key="5">
    <source>
        <dbReference type="SMART" id="SM00458"/>
    </source>
</evidence>
<dbReference type="PROSITE" id="PS50231">
    <property type="entry name" value="RICIN_B_LECTIN"/>
    <property type="match status" value="1"/>
</dbReference>
<dbReference type="Gene3D" id="3.20.20.80">
    <property type="entry name" value="Glycosidases"/>
    <property type="match status" value="1"/>
</dbReference>
<feature type="domain" description="Ricin B lectin" evidence="5">
    <location>
        <begin position="609"/>
        <end position="734"/>
    </location>
</feature>
<dbReference type="AlphaFoldDB" id="A0A3N1GY13"/>
<feature type="signal peptide" evidence="4">
    <location>
        <begin position="1"/>
        <end position="36"/>
    </location>
</feature>
<evidence type="ECO:0000256" key="1">
    <source>
        <dbReference type="ARBA" id="ARBA00010837"/>
    </source>
</evidence>
<dbReference type="InterPro" id="IPR013783">
    <property type="entry name" value="Ig-like_fold"/>
</dbReference>
<dbReference type="CDD" id="cd14745">
    <property type="entry name" value="GH66"/>
    <property type="match status" value="1"/>
</dbReference>
<dbReference type="GO" id="GO:0005975">
    <property type="term" value="P:carbohydrate metabolic process"/>
    <property type="evidence" value="ECO:0007669"/>
    <property type="project" value="UniProtKB-ARBA"/>
</dbReference>
<feature type="region of interest" description="Disordered" evidence="3">
    <location>
        <begin position="368"/>
        <end position="392"/>
    </location>
</feature>
<dbReference type="RefSeq" id="WP_123741266.1">
    <property type="nucleotide sequence ID" value="NZ_RJKM01000001.1"/>
</dbReference>
<accession>A0A3N1GY13</accession>
<dbReference type="InterPro" id="IPR013780">
    <property type="entry name" value="Glyco_hydro_b"/>
</dbReference>
<evidence type="ECO:0000256" key="3">
    <source>
        <dbReference type="SAM" id="MobiDB-lite"/>
    </source>
</evidence>
<keyword evidence="7" id="KW-1185">Reference proteome</keyword>
<evidence type="ECO:0000313" key="6">
    <source>
        <dbReference type="EMBL" id="ROP35059.1"/>
    </source>
</evidence>
<dbReference type="EMBL" id="RJKM01000001">
    <property type="protein sequence ID" value="ROP35059.1"/>
    <property type="molecule type" value="Genomic_DNA"/>
</dbReference>
<feature type="region of interest" description="Disordered" evidence="3">
    <location>
        <begin position="591"/>
        <end position="612"/>
    </location>
</feature>
<dbReference type="Pfam" id="PF13199">
    <property type="entry name" value="Glyco_hydro_66"/>
    <property type="match status" value="1"/>
</dbReference>
<dbReference type="Gene3D" id="2.60.40.1180">
    <property type="entry name" value="Golgi alpha-mannosidase II"/>
    <property type="match status" value="1"/>
</dbReference>
<dbReference type="InterPro" id="IPR000772">
    <property type="entry name" value="Ricin_B_lectin"/>
</dbReference>
<dbReference type="InterPro" id="IPR025092">
    <property type="entry name" value="Glyco_hydro_66"/>
</dbReference>
<sequence>MSGARPHHRTRVLLAGATAVLAAAASVVMSTTAAHAVTVTDTWTDAARYAPGAAATVTASVSGSGPVRFTLTHLGDVVTTATVQANGSGEVTWRVTPPNGDYTGYLVEVEADSGRAQTAIDVSSSWTRFPRMGFLAYYGQGISGAEADGDMAELAQRYHINSLQYYDWLWKHELPVKHEGSGVASTWTAWNGDVISSQTVRNYISSARARGIGSLPYQMSYAALNDYDRSRIDPNWRLLNRDGTDWTYPMLPGQVLKLMNPENPGWQDYVVGQYADTIRSMGFDGSHLDQIGYWDEKFDVNGRQVNRTDGFAQLVEKTKQATGKPVGFNAVDGYGDQEFARSGADYLYTELWSNFETNASVKTYLENQRRASGGKPHVTPAYMNRPNTPDGTPNNNSVFDTTSVQLANATFAANGAHHLELGPNDHMLNTEYFLNKDKTMSAELKAWQKTYYDVITGYENLFYGPDLRTAPNAVQVAGRDTSTDGAGNTIWTNVMRNNGVDVIHLINLLGNDNRWRDAGTNTPPTQTDLPVKYYLGDQPTPPSLHVASPDRDGGRSRELAFTTGSDGGGRYLGFTVPELKNWDFIYFDNTPDDPTTTPPNTTTTTAPPAGSGHITGLGDKCADVARGSSANGAAVQLWSCADTPGQSWTYTGGKLRSLGKCLDVEGGGTANGTRAHLWDCLSVASQNWERTGGGQYRNTKSGRCLDVADQFTTDGTRLHVWDCHPGDSQKWSLPR</sequence>
<proteinExistence type="inferred from homology"/>
<dbReference type="SMART" id="SM00458">
    <property type="entry name" value="RICIN"/>
    <property type="match status" value="1"/>
</dbReference>
<name>A0A3N1GY13_9PSEU</name>